<proteinExistence type="predicted"/>
<dbReference type="Proteomes" id="UP000033428">
    <property type="component" value="Unassembled WGS sequence"/>
</dbReference>
<evidence type="ECO:0000313" key="2">
    <source>
        <dbReference type="EMBL" id="KJJ86130.1"/>
    </source>
</evidence>
<reference evidence="2 3" key="1">
    <citation type="submission" date="2015-02" db="EMBL/GenBank/DDBJ databases">
        <title>Single-cell genomics of uncultivated deep-branching MTB reveals a conserved set of magnetosome genes.</title>
        <authorList>
            <person name="Kolinko S."/>
            <person name="Richter M."/>
            <person name="Glockner F.O."/>
            <person name="Brachmann A."/>
            <person name="Schuler D."/>
        </authorList>
    </citation>
    <scope>NUCLEOTIDE SEQUENCE [LARGE SCALE GENOMIC DNA]</scope>
    <source>
        <strain evidence="2">SKK-01</strain>
    </source>
</reference>
<accession>A0A0F0CXE4</accession>
<comment type="caution">
    <text evidence="2">The sequence shown here is derived from an EMBL/GenBank/DDBJ whole genome shotgun (WGS) entry which is preliminary data.</text>
</comment>
<gene>
    <name evidence="2" type="ORF">OMAG_000002</name>
</gene>
<organism evidence="2 3">
    <name type="scientific">Candidatus Omnitrophus magneticus</name>
    <dbReference type="NCBI Taxonomy" id="1609969"/>
    <lineage>
        <taxon>Bacteria</taxon>
        <taxon>Pseudomonadati</taxon>
        <taxon>Candidatus Omnitrophota</taxon>
        <taxon>Candidatus Omnitrophus</taxon>
    </lineage>
</organism>
<sequence>MDIWILFFLTVRMVQVVILIPIFIGERVAVHILQKQTSLR</sequence>
<protein>
    <submittedName>
        <fullName evidence="2">Uncharacterized protein</fullName>
    </submittedName>
</protein>
<keyword evidence="1" id="KW-0472">Membrane</keyword>
<keyword evidence="1" id="KW-1133">Transmembrane helix</keyword>
<dbReference type="EMBL" id="JYNY01000001">
    <property type="protein sequence ID" value="KJJ86130.1"/>
    <property type="molecule type" value="Genomic_DNA"/>
</dbReference>
<dbReference type="AlphaFoldDB" id="A0A0F0CXE4"/>
<feature type="transmembrane region" description="Helical" evidence="1">
    <location>
        <begin position="6"/>
        <end position="25"/>
    </location>
</feature>
<keyword evidence="3" id="KW-1185">Reference proteome</keyword>
<evidence type="ECO:0000256" key="1">
    <source>
        <dbReference type="SAM" id="Phobius"/>
    </source>
</evidence>
<name>A0A0F0CXE4_9BACT</name>
<evidence type="ECO:0000313" key="3">
    <source>
        <dbReference type="Proteomes" id="UP000033428"/>
    </source>
</evidence>
<keyword evidence="1" id="KW-0812">Transmembrane</keyword>